<evidence type="ECO:0000256" key="1">
    <source>
        <dbReference type="SAM" id="Phobius"/>
    </source>
</evidence>
<keyword evidence="1" id="KW-0812">Transmembrane</keyword>
<sequence>MKTKLLLYIFLQLSTTFYTQDKIKQQKSIDSLITIANNKNLIAESGNKEMLRICTEIYYQSKNIGYDKGIMNGIIGMAGAYLYEQNYDEALKKIPEGLVLAEKSEDYLMWSKMLLIQGIAYARLGFEKKSRESLHKSLYIADHFYVGKRRYFLKSAIYNTIAINLRDDPKTSPDSILFYFQKAYEESKMEEINPARNIRVGSYALNVAYTYIKQNKLSEAGKYMNEFEELMKNEKDKSLYIYFYINKGWIENKKKNYTKSIEYFNQSIQLIHEYRVFSQELKDIYYGMSEAYLGLDDYKNQALYLSKVKNITDSISIVEKKILDNTISAQNKDLSKTKNNEVYTYIIIAVLIIIVACIIYIYFAASQKRKGKAIKNDVLPVVEEKDLFADETTQLAKEKQPEKDVQLIRELIKLVQSKDKSFHLKFSEAFPEFDQKLLQINPALTHSDLEYCALMKLKFETKEIAQYKNVTINSVESKKYRLRKKLNIPTNIDIYTWMLKII</sequence>
<reference evidence="2 3" key="1">
    <citation type="submission" date="2018-10" db="EMBL/GenBank/DDBJ databases">
        <title>Genomic Encyclopedia of Archaeal and Bacterial Type Strains, Phase II (KMG-II): from individual species to whole genera.</title>
        <authorList>
            <person name="Goeker M."/>
        </authorList>
    </citation>
    <scope>NUCLEOTIDE SEQUENCE [LARGE SCALE GENOMIC DNA]</scope>
    <source>
        <strain evidence="2 3">DSM 14219</strain>
    </source>
</reference>
<dbReference type="InterPro" id="IPR036388">
    <property type="entry name" value="WH-like_DNA-bd_sf"/>
</dbReference>
<evidence type="ECO:0008006" key="4">
    <source>
        <dbReference type="Google" id="ProtNLM"/>
    </source>
</evidence>
<dbReference type="OrthoDB" id="1274361at2"/>
<name>A0A495SCK9_9FLAO</name>
<dbReference type="InterPro" id="IPR016032">
    <property type="entry name" value="Sig_transdc_resp-reg_C-effctor"/>
</dbReference>
<dbReference type="AlphaFoldDB" id="A0A495SCK9"/>
<proteinExistence type="predicted"/>
<keyword evidence="3" id="KW-1185">Reference proteome</keyword>
<evidence type="ECO:0000313" key="2">
    <source>
        <dbReference type="EMBL" id="RKS97586.1"/>
    </source>
</evidence>
<dbReference type="InterPro" id="IPR011990">
    <property type="entry name" value="TPR-like_helical_dom_sf"/>
</dbReference>
<dbReference type="Gene3D" id="1.25.40.10">
    <property type="entry name" value="Tetratricopeptide repeat domain"/>
    <property type="match status" value="1"/>
</dbReference>
<keyword evidence="1" id="KW-0472">Membrane</keyword>
<dbReference type="GO" id="GO:0006355">
    <property type="term" value="P:regulation of DNA-templated transcription"/>
    <property type="evidence" value="ECO:0007669"/>
    <property type="project" value="InterPro"/>
</dbReference>
<dbReference type="EMBL" id="RBXB01000002">
    <property type="protein sequence ID" value="RKS97586.1"/>
    <property type="molecule type" value="Genomic_DNA"/>
</dbReference>
<dbReference type="GO" id="GO:0003677">
    <property type="term" value="F:DNA binding"/>
    <property type="evidence" value="ECO:0007669"/>
    <property type="project" value="InterPro"/>
</dbReference>
<dbReference type="Gene3D" id="1.10.10.10">
    <property type="entry name" value="Winged helix-like DNA-binding domain superfamily/Winged helix DNA-binding domain"/>
    <property type="match status" value="1"/>
</dbReference>
<accession>A0A495SCK9</accession>
<dbReference type="SUPFAM" id="SSF46894">
    <property type="entry name" value="C-terminal effector domain of the bipartite response regulators"/>
    <property type="match status" value="1"/>
</dbReference>
<dbReference type="SUPFAM" id="SSF48452">
    <property type="entry name" value="TPR-like"/>
    <property type="match status" value="2"/>
</dbReference>
<keyword evidence="1" id="KW-1133">Transmembrane helix</keyword>
<dbReference type="RefSeq" id="WP_121461370.1">
    <property type="nucleotide sequence ID" value="NZ_RBXB01000002.1"/>
</dbReference>
<gene>
    <name evidence="2" type="ORF">BCF58_1719</name>
</gene>
<organism evidence="2 3">
    <name type="scientific">Chryseobacterium defluvii</name>
    <dbReference type="NCBI Taxonomy" id="160396"/>
    <lineage>
        <taxon>Bacteria</taxon>
        <taxon>Pseudomonadati</taxon>
        <taxon>Bacteroidota</taxon>
        <taxon>Flavobacteriia</taxon>
        <taxon>Flavobacteriales</taxon>
        <taxon>Weeksellaceae</taxon>
        <taxon>Chryseobacterium group</taxon>
        <taxon>Chryseobacterium</taxon>
    </lineage>
</organism>
<dbReference type="SMART" id="SM00028">
    <property type="entry name" value="TPR"/>
    <property type="match status" value="3"/>
</dbReference>
<dbReference type="Proteomes" id="UP000272428">
    <property type="component" value="Unassembled WGS sequence"/>
</dbReference>
<evidence type="ECO:0000313" key="3">
    <source>
        <dbReference type="Proteomes" id="UP000272428"/>
    </source>
</evidence>
<protein>
    <recommendedName>
        <fullName evidence="4">Regulatory LuxR family protein</fullName>
    </recommendedName>
</protein>
<comment type="caution">
    <text evidence="2">The sequence shown here is derived from an EMBL/GenBank/DDBJ whole genome shotgun (WGS) entry which is preliminary data.</text>
</comment>
<feature type="transmembrane region" description="Helical" evidence="1">
    <location>
        <begin position="342"/>
        <end position="365"/>
    </location>
</feature>
<dbReference type="InterPro" id="IPR019734">
    <property type="entry name" value="TPR_rpt"/>
</dbReference>